<feature type="transmembrane region" description="Helical" evidence="6">
    <location>
        <begin position="220"/>
        <end position="236"/>
    </location>
</feature>
<keyword evidence="2" id="KW-0813">Transport</keyword>
<name>A0ABT9XFF1_9BACL</name>
<evidence type="ECO:0000256" key="2">
    <source>
        <dbReference type="ARBA" id="ARBA00022448"/>
    </source>
</evidence>
<comment type="subcellular location">
    <subcellularLocation>
        <location evidence="1">Cell membrane</location>
        <topology evidence="1">Multi-pass membrane protein</topology>
    </subcellularLocation>
</comment>
<dbReference type="Pfam" id="PF07690">
    <property type="entry name" value="MFS_1"/>
    <property type="match status" value="1"/>
</dbReference>
<sequence>MLGTGIFSGITSFAGSALQFGIIRFLAGIGIGAEFTGNVLVAEEAPSRVRGILMGIVQAGYPAGGAIAGVVATAILPTGNWRLLFVFAFLPAIFIILFSFLLREPPRFRDLTKVVQARDKIEHGQTVETQYEIDEHKATKQGLKQIFGADLVRQTIVTSLFGLFINGGIGIVLSLATAYLTSVDHLTIGQAAGAVAASNFAALFSQVAVGFLADVIPARNLLIGLSIIAAVFMYLLSIPGSYGWVLFSLIGFGLFGNGTFGCYTRYTAESFPTRARGTGTSFALGISQVSLFFMPAIGGVIMGSGHPSAVPILAAVLVLCGGIITLFGRRISPRMELEEIAV</sequence>
<dbReference type="PANTHER" id="PTHR23508">
    <property type="entry name" value="CARBOXYLIC ACID TRANSPORTER PROTEIN HOMOLOG"/>
    <property type="match status" value="1"/>
</dbReference>
<feature type="transmembrane region" description="Helical" evidence="6">
    <location>
        <begin position="6"/>
        <end position="31"/>
    </location>
</feature>
<evidence type="ECO:0000256" key="4">
    <source>
        <dbReference type="ARBA" id="ARBA00022989"/>
    </source>
</evidence>
<dbReference type="EMBL" id="JAUSTP010000004">
    <property type="protein sequence ID" value="MDQ0189029.1"/>
    <property type="molecule type" value="Genomic_DNA"/>
</dbReference>
<evidence type="ECO:0000256" key="6">
    <source>
        <dbReference type="SAM" id="Phobius"/>
    </source>
</evidence>
<dbReference type="SUPFAM" id="SSF103473">
    <property type="entry name" value="MFS general substrate transporter"/>
    <property type="match status" value="1"/>
</dbReference>
<dbReference type="Gene3D" id="1.20.1250.20">
    <property type="entry name" value="MFS general substrate transporter like domains"/>
    <property type="match status" value="1"/>
</dbReference>
<evidence type="ECO:0000256" key="1">
    <source>
        <dbReference type="ARBA" id="ARBA00004651"/>
    </source>
</evidence>
<feature type="transmembrane region" description="Helical" evidence="6">
    <location>
        <begin position="160"/>
        <end position="180"/>
    </location>
</feature>
<dbReference type="PROSITE" id="PS50850">
    <property type="entry name" value="MFS"/>
    <property type="match status" value="1"/>
</dbReference>
<organism evidence="8 9">
    <name type="scientific">Alicyclobacillus cycloheptanicus</name>
    <dbReference type="NCBI Taxonomy" id="1457"/>
    <lineage>
        <taxon>Bacteria</taxon>
        <taxon>Bacillati</taxon>
        <taxon>Bacillota</taxon>
        <taxon>Bacilli</taxon>
        <taxon>Bacillales</taxon>
        <taxon>Alicyclobacillaceae</taxon>
        <taxon>Alicyclobacillus</taxon>
    </lineage>
</organism>
<reference evidence="8 9" key="1">
    <citation type="submission" date="2023-07" db="EMBL/GenBank/DDBJ databases">
        <title>Genomic Encyclopedia of Type Strains, Phase IV (KMG-IV): sequencing the most valuable type-strain genomes for metagenomic binning, comparative biology and taxonomic classification.</title>
        <authorList>
            <person name="Goeker M."/>
        </authorList>
    </citation>
    <scope>NUCLEOTIDE SEQUENCE [LARGE SCALE GENOMIC DNA]</scope>
    <source>
        <strain evidence="8 9">DSM 4006</strain>
    </source>
</reference>
<accession>A0ABT9XFF1</accession>
<evidence type="ECO:0000259" key="7">
    <source>
        <dbReference type="PROSITE" id="PS50850"/>
    </source>
</evidence>
<keyword evidence="9" id="KW-1185">Reference proteome</keyword>
<comment type="caution">
    <text evidence="8">The sequence shown here is derived from an EMBL/GenBank/DDBJ whole genome shotgun (WGS) entry which is preliminary data.</text>
</comment>
<keyword evidence="4 6" id="KW-1133">Transmembrane helix</keyword>
<feature type="transmembrane region" description="Helical" evidence="6">
    <location>
        <begin position="52"/>
        <end position="75"/>
    </location>
</feature>
<feature type="transmembrane region" description="Helical" evidence="6">
    <location>
        <begin position="81"/>
        <end position="102"/>
    </location>
</feature>
<feature type="transmembrane region" description="Helical" evidence="6">
    <location>
        <begin position="242"/>
        <end position="260"/>
    </location>
</feature>
<keyword evidence="5 6" id="KW-0472">Membrane</keyword>
<dbReference type="InterPro" id="IPR036259">
    <property type="entry name" value="MFS_trans_sf"/>
</dbReference>
<feature type="transmembrane region" description="Helical" evidence="6">
    <location>
        <begin position="308"/>
        <end position="327"/>
    </location>
</feature>
<evidence type="ECO:0000256" key="5">
    <source>
        <dbReference type="ARBA" id="ARBA00023136"/>
    </source>
</evidence>
<evidence type="ECO:0000313" key="8">
    <source>
        <dbReference type="EMBL" id="MDQ0189029.1"/>
    </source>
</evidence>
<dbReference type="Proteomes" id="UP001232973">
    <property type="component" value="Unassembled WGS sequence"/>
</dbReference>
<dbReference type="RefSeq" id="WP_274454818.1">
    <property type="nucleotide sequence ID" value="NZ_CP067097.1"/>
</dbReference>
<evidence type="ECO:0000313" key="9">
    <source>
        <dbReference type="Proteomes" id="UP001232973"/>
    </source>
</evidence>
<dbReference type="PANTHER" id="PTHR23508:SF10">
    <property type="entry name" value="CARBOXYLIC ACID TRANSPORTER PROTEIN HOMOLOG"/>
    <property type="match status" value="1"/>
</dbReference>
<gene>
    <name evidence="8" type="ORF">J2S03_000845</name>
</gene>
<feature type="transmembrane region" description="Helical" evidence="6">
    <location>
        <begin position="192"/>
        <end position="213"/>
    </location>
</feature>
<protein>
    <submittedName>
        <fullName evidence="8">MFS family permease</fullName>
    </submittedName>
</protein>
<proteinExistence type="predicted"/>
<feature type="transmembrane region" description="Helical" evidence="6">
    <location>
        <begin position="281"/>
        <end position="302"/>
    </location>
</feature>
<dbReference type="InterPro" id="IPR011701">
    <property type="entry name" value="MFS"/>
</dbReference>
<feature type="domain" description="Major facilitator superfamily (MFS) profile" evidence="7">
    <location>
        <begin position="1"/>
        <end position="333"/>
    </location>
</feature>
<keyword evidence="3 6" id="KW-0812">Transmembrane</keyword>
<evidence type="ECO:0000256" key="3">
    <source>
        <dbReference type="ARBA" id="ARBA00022692"/>
    </source>
</evidence>
<dbReference type="InterPro" id="IPR020846">
    <property type="entry name" value="MFS_dom"/>
</dbReference>